<dbReference type="Pfam" id="PF11578">
    <property type="entry name" value="DUF3237"/>
    <property type="match status" value="1"/>
</dbReference>
<dbReference type="HOGENOM" id="CLU_096872_4_1_9"/>
<evidence type="ECO:0000313" key="1">
    <source>
        <dbReference type="EMBL" id="CDZ23536.1"/>
    </source>
</evidence>
<dbReference type="KEGG" id="ccel:CCDG5_0397"/>
<dbReference type="PANTHER" id="PTHR37315:SF1">
    <property type="entry name" value="UPF0311 PROTEIN BLR7842"/>
    <property type="match status" value="1"/>
</dbReference>
<dbReference type="Gene3D" id="2.40.160.20">
    <property type="match status" value="1"/>
</dbReference>
<dbReference type="PANTHER" id="PTHR37315">
    <property type="entry name" value="UPF0311 PROTEIN BLR7842"/>
    <property type="match status" value="1"/>
</dbReference>
<dbReference type="STRING" id="29343.CCDG5_0397"/>
<dbReference type="PATRIC" id="fig|29343.3.peg.413"/>
<gene>
    <name evidence="1" type="ORF">CCDG5_0397</name>
</gene>
<sequence length="138" mass="15133">MTLEAELIMKINVQCEKDMEVKSDGSGYLRVIPIVGGTFEGKINGTVVPGGADWNTQRENGISHVFAKYLLKTDDGVYIAVENEGKIPNGSKALIKTSPRFQVDDNSKYAWLNSGVYVGSLTIGEKEGQIEITVYKMN</sequence>
<dbReference type="AlphaFoldDB" id="A0A078KIX5"/>
<dbReference type="EMBL" id="LM995447">
    <property type="protein sequence ID" value="CDZ23536.1"/>
    <property type="molecule type" value="Genomic_DNA"/>
</dbReference>
<dbReference type="InterPro" id="IPR020915">
    <property type="entry name" value="UPF0311"/>
</dbReference>
<protein>
    <submittedName>
        <fullName evidence="1">Uncharacterized protein</fullName>
    </submittedName>
</protein>
<name>A0A078KIX5_9FIRM</name>
<keyword evidence="2" id="KW-1185">Reference proteome</keyword>
<proteinExistence type="predicted"/>
<evidence type="ECO:0000313" key="2">
    <source>
        <dbReference type="Proteomes" id="UP000032431"/>
    </source>
</evidence>
<dbReference type="OrthoDB" id="572332at2"/>
<reference evidence="2" key="1">
    <citation type="submission" date="2014-07" db="EMBL/GenBank/DDBJ databases">
        <authorList>
            <person name="Wibberg D."/>
        </authorList>
    </citation>
    <scope>NUCLEOTIDE SEQUENCE [LARGE SCALE GENOMIC DNA]</scope>
    <source>
        <strain evidence="2">DG5</strain>
    </source>
</reference>
<organism evidence="1 2">
    <name type="scientific">[Clostridium] cellulosi</name>
    <dbReference type="NCBI Taxonomy" id="29343"/>
    <lineage>
        <taxon>Bacteria</taxon>
        <taxon>Bacillati</taxon>
        <taxon>Bacillota</taxon>
        <taxon>Clostridia</taxon>
        <taxon>Eubacteriales</taxon>
        <taxon>Oscillospiraceae</taxon>
        <taxon>Oscillospiraceae incertae sedis</taxon>
    </lineage>
</organism>
<accession>A0A078KIX5</accession>
<dbReference type="Proteomes" id="UP000032431">
    <property type="component" value="Chromosome I"/>
</dbReference>